<name>A0A7W7SXU3_9ACTN</name>
<dbReference type="AlphaFoldDB" id="A0A7W7SXU3"/>
<evidence type="ECO:0000313" key="1">
    <source>
        <dbReference type="EMBL" id="MBB4962337.1"/>
    </source>
</evidence>
<keyword evidence="2" id="KW-1185">Reference proteome</keyword>
<dbReference type="RefSeq" id="WP_184538497.1">
    <property type="nucleotide sequence ID" value="NZ_JACHJW010000001.1"/>
</dbReference>
<protein>
    <submittedName>
        <fullName evidence="1">Uncharacterized protein</fullName>
    </submittedName>
</protein>
<reference evidence="1 2" key="1">
    <citation type="submission" date="2020-08" db="EMBL/GenBank/DDBJ databases">
        <title>Sequencing the genomes of 1000 actinobacteria strains.</title>
        <authorList>
            <person name="Klenk H.-P."/>
        </authorList>
    </citation>
    <scope>NUCLEOTIDE SEQUENCE [LARGE SCALE GENOMIC DNA]</scope>
    <source>
        <strain evidence="1 2">DSM 45886</strain>
    </source>
</reference>
<sequence>MDIGPTRIDGVLLELSVGEEVECWPIDLAQSRALVGVLRDLLRRAEDAVPRAA</sequence>
<dbReference type="Proteomes" id="UP000578819">
    <property type="component" value="Unassembled WGS sequence"/>
</dbReference>
<dbReference type="EMBL" id="JACHJW010000001">
    <property type="protein sequence ID" value="MBB4962337.1"/>
    <property type="molecule type" value="Genomic_DNA"/>
</dbReference>
<proteinExistence type="predicted"/>
<evidence type="ECO:0000313" key="2">
    <source>
        <dbReference type="Proteomes" id="UP000578819"/>
    </source>
</evidence>
<organism evidence="1 2">
    <name type="scientific">Micromonospora polyrhachis</name>
    <dbReference type="NCBI Taxonomy" id="1282883"/>
    <lineage>
        <taxon>Bacteria</taxon>
        <taxon>Bacillati</taxon>
        <taxon>Actinomycetota</taxon>
        <taxon>Actinomycetes</taxon>
        <taxon>Micromonosporales</taxon>
        <taxon>Micromonosporaceae</taxon>
        <taxon>Micromonospora</taxon>
    </lineage>
</organism>
<accession>A0A7W7SXU3</accession>
<gene>
    <name evidence="1" type="ORF">FHR38_006070</name>
</gene>
<comment type="caution">
    <text evidence="1">The sequence shown here is derived from an EMBL/GenBank/DDBJ whole genome shotgun (WGS) entry which is preliminary data.</text>
</comment>